<sequence>MPVVTSRVGYPRFSVSQARSARGLVPALIWRLCGSSGNLHRLGDTLNIGEASPTPVCDLHRHKDRIWEDLEHLLGLSEEGQEANLLVQIPVRFC</sequence>
<dbReference type="EMBL" id="NMUH01003439">
    <property type="protein sequence ID" value="MQM05585.1"/>
    <property type="molecule type" value="Genomic_DNA"/>
</dbReference>
<dbReference type="AlphaFoldDB" id="A0A843WM43"/>
<accession>A0A843WM43</accession>
<reference evidence="1" key="1">
    <citation type="submission" date="2017-07" db="EMBL/GenBank/DDBJ databases">
        <title>Taro Niue Genome Assembly and Annotation.</title>
        <authorList>
            <person name="Atibalentja N."/>
            <person name="Keating K."/>
            <person name="Fields C.J."/>
        </authorList>
    </citation>
    <scope>NUCLEOTIDE SEQUENCE</scope>
    <source>
        <strain evidence="1">Niue_2</strain>
        <tissue evidence="1">Leaf</tissue>
    </source>
</reference>
<evidence type="ECO:0000313" key="2">
    <source>
        <dbReference type="Proteomes" id="UP000652761"/>
    </source>
</evidence>
<organism evidence="1 2">
    <name type="scientific">Colocasia esculenta</name>
    <name type="common">Wild taro</name>
    <name type="synonym">Arum esculentum</name>
    <dbReference type="NCBI Taxonomy" id="4460"/>
    <lineage>
        <taxon>Eukaryota</taxon>
        <taxon>Viridiplantae</taxon>
        <taxon>Streptophyta</taxon>
        <taxon>Embryophyta</taxon>
        <taxon>Tracheophyta</taxon>
        <taxon>Spermatophyta</taxon>
        <taxon>Magnoliopsida</taxon>
        <taxon>Liliopsida</taxon>
        <taxon>Araceae</taxon>
        <taxon>Aroideae</taxon>
        <taxon>Colocasieae</taxon>
        <taxon>Colocasia</taxon>
    </lineage>
</organism>
<dbReference type="Proteomes" id="UP000652761">
    <property type="component" value="Unassembled WGS sequence"/>
</dbReference>
<keyword evidence="2" id="KW-1185">Reference proteome</keyword>
<comment type="caution">
    <text evidence="1">The sequence shown here is derived from an EMBL/GenBank/DDBJ whole genome shotgun (WGS) entry which is preliminary data.</text>
</comment>
<evidence type="ECO:0000313" key="1">
    <source>
        <dbReference type="EMBL" id="MQM05585.1"/>
    </source>
</evidence>
<protein>
    <submittedName>
        <fullName evidence="1">Uncharacterized protein</fullName>
    </submittedName>
</protein>
<proteinExistence type="predicted"/>
<gene>
    <name evidence="1" type="ORF">Taro_038397</name>
</gene>
<name>A0A843WM43_COLES</name>